<accession>A0A6I1MRC3</accession>
<dbReference type="CDD" id="cd22231">
    <property type="entry name" value="RHH_NikR_HicB-like"/>
    <property type="match status" value="1"/>
</dbReference>
<proteinExistence type="predicted"/>
<dbReference type="GO" id="GO:0006355">
    <property type="term" value="P:regulation of DNA-templated transcription"/>
    <property type="evidence" value="ECO:0007669"/>
    <property type="project" value="InterPro"/>
</dbReference>
<evidence type="ECO:0008006" key="3">
    <source>
        <dbReference type="Google" id="ProtNLM"/>
    </source>
</evidence>
<organism evidence="1 2">
    <name type="scientific">Clostridium tarantellae</name>
    <dbReference type="NCBI Taxonomy" id="39493"/>
    <lineage>
        <taxon>Bacteria</taxon>
        <taxon>Bacillati</taxon>
        <taxon>Bacillota</taxon>
        <taxon>Clostridia</taxon>
        <taxon>Eubacteriales</taxon>
        <taxon>Clostridiaceae</taxon>
        <taxon>Clostridium</taxon>
    </lineage>
</organism>
<dbReference type="EMBL" id="WHJC01000305">
    <property type="protein sequence ID" value="MPQ44762.1"/>
    <property type="molecule type" value="Genomic_DNA"/>
</dbReference>
<reference evidence="1 2" key="1">
    <citation type="submission" date="2019-10" db="EMBL/GenBank/DDBJ databases">
        <title>The Genome Sequence of Clostridium tarantellae Isolated from Fish Brain.</title>
        <authorList>
            <person name="Bano L."/>
            <person name="Kiel M."/>
            <person name="Sales G."/>
            <person name="Doxey A.C."/>
            <person name="Mansfield M.J."/>
            <person name="Schiavone M."/>
            <person name="Rossetto O."/>
            <person name="Pirazzini M."/>
            <person name="Dobrindt U."/>
            <person name="Montecucco C."/>
        </authorList>
    </citation>
    <scope>NUCLEOTIDE SEQUENCE [LARGE SCALE GENOMIC DNA]</scope>
    <source>
        <strain evidence="1 2">DSM 3997</strain>
    </source>
</reference>
<evidence type="ECO:0000313" key="2">
    <source>
        <dbReference type="Proteomes" id="UP000430345"/>
    </source>
</evidence>
<dbReference type="InterPro" id="IPR010985">
    <property type="entry name" value="Ribbon_hlx_hlx"/>
</dbReference>
<comment type="caution">
    <text evidence="1">The sequence shown here is derived from an EMBL/GenBank/DDBJ whole genome shotgun (WGS) entry which is preliminary data.</text>
</comment>
<sequence length="136" mass="16346">MDKERIHFRIDKTLIDYVDKIKKKNNYTNRSQALEFIIKEHEKNLNLNMETMIDLIGDRVSKNIKENMLTLKKSNNHTDRNVQVLLEMMNGFYIKENFPNIFTLDEEEHVGYTTARKAVDNRIEKQRLLKLEKNFK</sequence>
<dbReference type="Proteomes" id="UP000430345">
    <property type="component" value="Unassembled WGS sequence"/>
</dbReference>
<keyword evidence="2" id="KW-1185">Reference proteome</keyword>
<protein>
    <recommendedName>
        <fullName evidence="3">Ribbon-helix-helix protein, CopG family</fullName>
    </recommendedName>
</protein>
<evidence type="ECO:0000313" key="1">
    <source>
        <dbReference type="EMBL" id="MPQ44762.1"/>
    </source>
</evidence>
<dbReference type="AlphaFoldDB" id="A0A6I1MRC3"/>
<dbReference type="RefSeq" id="WP_152891506.1">
    <property type="nucleotide sequence ID" value="NZ_WHJC01000305.1"/>
</dbReference>
<name>A0A6I1MRC3_9CLOT</name>
<gene>
    <name evidence="1" type="ORF">GBZ86_13555</name>
</gene>
<dbReference type="OrthoDB" id="2427428at2"/>
<dbReference type="SUPFAM" id="SSF47598">
    <property type="entry name" value="Ribbon-helix-helix"/>
    <property type="match status" value="1"/>
</dbReference>